<name>A0A1G9L2C8_9FIRM</name>
<dbReference type="PANTHER" id="PTHR34298:SF2">
    <property type="entry name" value="SEGREGATION AND CONDENSATION PROTEIN B"/>
    <property type="match status" value="1"/>
</dbReference>
<dbReference type="Proteomes" id="UP000214880">
    <property type="component" value="Unassembled WGS sequence"/>
</dbReference>
<dbReference type="EMBL" id="FNHB01000001">
    <property type="protein sequence ID" value="SDL56122.1"/>
    <property type="molecule type" value="Genomic_DNA"/>
</dbReference>
<dbReference type="SUPFAM" id="SSF46785">
    <property type="entry name" value="Winged helix' DNA-binding domain"/>
    <property type="match status" value="2"/>
</dbReference>
<organism evidence="5 6">
    <name type="scientific">Dendrosporobacter quercicolus</name>
    <dbReference type="NCBI Taxonomy" id="146817"/>
    <lineage>
        <taxon>Bacteria</taxon>
        <taxon>Bacillati</taxon>
        <taxon>Bacillota</taxon>
        <taxon>Negativicutes</taxon>
        <taxon>Selenomonadales</taxon>
        <taxon>Sporomusaceae</taxon>
        <taxon>Dendrosporobacter</taxon>
    </lineage>
</organism>
<keyword evidence="3" id="KW-0159">Chromosome partition</keyword>
<evidence type="ECO:0000313" key="5">
    <source>
        <dbReference type="EMBL" id="SDL56122.1"/>
    </source>
</evidence>
<proteinExistence type="predicted"/>
<keyword evidence="2" id="KW-0132">Cell division</keyword>
<evidence type="ECO:0000256" key="3">
    <source>
        <dbReference type="ARBA" id="ARBA00022829"/>
    </source>
</evidence>
<gene>
    <name evidence="5" type="ORF">SAMN04488502_101203</name>
</gene>
<evidence type="ECO:0000256" key="1">
    <source>
        <dbReference type="ARBA" id="ARBA00022490"/>
    </source>
</evidence>
<dbReference type="Gene3D" id="1.10.10.10">
    <property type="entry name" value="Winged helix-like DNA-binding domain superfamily/Winged helix DNA-binding domain"/>
    <property type="match status" value="2"/>
</dbReference>
<dbReference type="GO" id="GO:0051304">
    <property type="term" value="P:chromosome separation"/>
    <property type="evidence" value="ECO:0007669"/>
    <property type="project" value="InterPro"/>
</dbReference>
<keyword evidence="1" id="KW-0963">Cytoplasm</keyword>
<protein>
    <submittedName>
        <fullName evidence="5">Segregation and condensation protein B</fullName>
    </submittedName>
</protein>
<dbReference type="InterPro" id="IPR036388">
    <property type="entry name" value="WH-like_DNA-bd_sf"/>
</dbReference>
<dbReference type="InterPro" id="IPR036390">
    <property type="entry name" value="WH_DNA-bd_sf"/>
</dbReference>
<dbReference type="InterPro" id="IPR005234">
    <property type="entry name" value="ScpB_csome_segregation"/>
</dbReference>
<keyword evidence="6" id="KW-1185">Reference proteome</keyword>
<dbReference type="PANTHER" id="PTHR34298">
    <property type="entry name" value="SEGREGATION AND CONDENSATION PROTEIN B"/>
    <property type="match status" value="1"/>
</dbReference>
<accession>A0A1G9L2C8</accession>
<sequence length="176" mass="18976">MSGVELQGQIEALLFASGDPLPAVKLADILAVPADKVIALIAEMATAMEASDRGLTIVEVAGGYQLCTKPQLINTVEQLAGVHESRLSAAAMETLAIVAFRQPVTRLEIETLRGVKADRAVATLMERGLIREVGRKEALGRPILYGTTDEFLKCFGLKHLEELPNLTEFEFPGQSC</sequence>
<reference evidence="5 6" key="1">
    <citation type="submission" date="2016-10" db="EMBL/GenBank/DDBJ databases">
        <authorList>
            <person name="de Groot N.N."/>
        </authorList>
    </citation>
    <scope>NUCLEOTIDE SEQUENCE [LARGE SCALE GENOMIC DNA]</scope>
    <source>
        <strain evidence="5 6">DSM 1736</strain>
    </source>
</reference>
<evidence type="ECO:0000313" key="6">
    <source>
        <dbReference type="Proteomes" id="UP000214880"/>
    </source>
</evidence>
<dbReference type="RefSeq" id="WP_092067402.1">
    <property type="nucleotide sequence ID" value="NZ_FNHB01000001.1"/>
</dbReference>
<keyword evidence="4" id="KW-0131">Cell cycle</keyword>
<dbReference type="NCBIfam" id="TIGR00281">
    <property type="entry name" value="SMC-Scp complex subunit ScpB"/>
    <property type="match status" value="1"/>
</dbReference>
<evidence type="ECO:0000256" key="2">
    <source>
        <dbReference type="ARBA" id="ARBA00022618"/>
    </source>
</evidence>
<dbReference type="STRING" id="146817.SAMN04488502_101203"/>
<dbReference type="OrthoDB" id="9806226at2"/>
<dbReference type="AlphaFoldDB" id="A0A1G9L2C8"/>
<dbReference type="PIRSF" id="PIRSF019345">
    <property type="entry name" value="ScpB"/>
    <property type="match status" value="1"/>
</dbReference>
<evidence type="ECO:0000256" key="4">
    <source>
        <dbReference type="ARBA" id="ARBA00023306"/>
    </source>
</evidence>
<dbReference type="Pfam" id="PF04079">
    <property type="entry name" value="SMC_ScpB"/>
    <property type="match status" value="1"/>
</dbReference>
<dbReference type="GO" id="GO:0051301">
    <property type="term" value="P:cell division"/>
    <property type="evidence" value="ECO:0007669"/>
    <property type="project" value="UniProtKB-KW"/>
</dbReference>